<keyword evidence="2" id="KW-0812">Transmembrane</keyword>
<feature type="transmembrane region" description="Helical" evidence="2">
    <location>
        <begin position="232"/>
        <end position="254"/>
    </location>
</feature>
<gene>
    <name evidence="3" type="ORF">NE579_04195</name>
</gene>
<evidence type="ECO:0000256" key="2">
    <source>
        <dbReference type="SAM" id="Phobius"/>
    </source>
</evidence>
<dbReference type="EMBL" id="JANFYS010000006">
    <property type="protein sequence ID" value="MCQ4769670.1"/>
    <property type="molecule type" value="Genomic_DNA"/>
</dbReference>
<feature type="compositionally biased region" description="Acidic residues" evidence="1">
    <location>
        <begin position="65"/>
        <end position="81"/>
    </location>
</feature>
<dbReference type="Proteomes" id="UP001204562">
    <property type="component" value="Unassembled WGS sequence"/>
</dbReference>
<organism evidence="3 4">
    <name type="scientific">Intestinimonas massiliensis</name>
    <name type="common">ex Afouda et al. 2020</name>
    <dbReference type="NCBI Taxonomy" id="1673721"/>
    <lineage>
        <taxon>Bacteria</taxon>
        <taxon>Bacillati</taxon>
        <taxon>Bacillota</taxon>
        <taxon>Clostridia</taxon>
        <taxon>Eubacteriales</taxon>
        <taxon>Intestinimonas</taxon>
    </lineage>
</organism>
<feature type="transmembrane region" description="Helical" evidence="2">
    <location>
        <begin position="194"/>
        <end position="212"/>
    </location>
</feature>
<evidence type="ECO:0000313" key="4">
    <source>
        <dbReference type="Proteomes" id="UP001204562"/>
    </source>
</evidence>
<feature type="compositionally biased region" description="Pro residues" evidence="1">
    <location>
        <begin position="49"/>
        <end position="62"/>
    </location>
</feature>
<feature type="transmembrane region" description="Helical" evidence="2">
    <location>
        <begin position="662"/>
        <end position="684"/>
    </location>
</feature>
<feature type="transmembrane region" description="Helical" evidence="2">
    <location>
        <begin position="367"/>
        <end position="389"/>
    </location>
</feature>
<feature type="compositionally biased region" description="Basic and acidic residues" evidence="1">
    <location>
        <begin position="160"/>
        <end position="170"/>
    </location>
</feature>
<dbReference type="AlphaFoldDB" id="A0AAW5JR98"/>
<keyword evidence="2" id="KW-1133">Transmembrane helix</keyword>
<sequence>MSNDRDDKLNKDTEAAEFTLEEILAEFGSGPKPSGPDLPWPEAKRRPPPPENVVPFPTPAPEAPGGEDPDGPEEDAEEEEAVPPPPRPKTGQPPASDKVLEFPEDDTPPLQAGIEHLKRKADAYAEQMFEQEGVEVSDETLRFERLIPGVDEEEPPAGRFFRERKPRREAAPPPDLPPAELAGRYGRGLGLLRLRAVLVLLLCLPMLWLTLAPLLPFPLPAALAASVPLQGLLSAILLAAAMLLGADGLILGLARLFTLRPGADTLTAFSCLFALADALTMERLTPERQGLPYCVAAGLSLFFTLWGTYSKRQGLRMACRTAAAASEPYLVTLDEKAWNGRSAYAKWSGSPIGFGSQIQEDDGAQRIFRVAAPLLLLSCLLFSLIASVGRGAPERLVWCLSATTASAACLSGMLLFGRPFRVLSRRLSSSGAALGGWPGAARQGSAILLTDADLFPPGSVSLNGIKIFGDYPVEKVVAVTATLIRDAGSGLDKIFHDLLRSQGAVYRRTTGGIERHEGGGLTAVIRNEQIAVGSAAFMSLLEVSLPQGLNVRNAVFCAIDGELAGIFALNYVLHPVISPSLTSLIGGKVSPVLATRDFNLIPAMLRQKFKLPVEKMDFPTVERRVELSDPDAPHDPVITAVLCREGLAPFAEAVVGARRLRWAVTAATLLAVLGSVIGVLLAFYLTAQGAWDSLTAANLTFFLTAWLVPTYLISGWVNRY</sequence>
<feature type="region of interest" description="Disordered" evidence="1">
    <location>
        <begin position="152"/>
        <end position="179"/>
    </location>
</feature>
<feature type="region of interest" description="Disordered" evidence="1">
    <location>
        <begin position="1"/>
        <end position="110"/>
    </location>
</feature>
<accession>A0AAW5JR98</accession>
<comment type="caution">
    <text evidence="3">The sequence shown here is derived from an EMBL/GenBank/DDBJ whole genome shotgun (WGS) entry which is preliminary data.</text>
</comment>
<evidence type="ECO:0000313" key="3">
    <source>
        <dbReference type="EMBL" id="MCQ4769670.1"/>
    </source>
</evidence>
<reference evidence="3" key="1">
    <citation type="submission" date="2022-06" db="EMBL/GenBank/DDBJ databases">
        <title>Isolation of gut microbiota from human fecal samples.</title>
        <authorList>
            <person name="Pamer E.G."/>
            <person name="Barat B."/>
            <person name="Waligurski E."/>
            <person name="Medina S."/>
            <person name="Paddock L."/>
            <person name="Mostad J."/>
        </authorList>
    </citation>
    <scope>NUCLEOTIDE SEQUENCE</scope>
    <source>
        <strain evidence="3">DFI.9.91</strain>
    </source>
</reference>
<protein>
    <submittedName>
        <fullName evidence="3">Uncharacterized protein</fullName>
    </submittedName>
</protein>
<feature type="transmembrane region" description="Helical" evidence="2">
    <location>
        <begin position="696"/>
        <end position="717"/>
    </location>
</feature>
<proteinExistence type="predicted"/>
<dbReference type="RefSeq" id="WP_256303388.1">
    <property type="nucleotide sequence ID" value="NZ_JANFYS010000006.1"/>
</dbReference>
<keyword evidence="2" id="KW-0472">Membrane</keyword>
<feature type="compositionally biased region" description="Basic and acidic residues" evidence="1">
    <location>
        <begin position="1"/>
        <end position="14"/>
    </location>
</feature>
<feature type="transmembrane region" description="Helical" evidence="2">
    <location>
        <begin position="395"/>
        <end position="416"/>
    </location>
</feature>
<evidence type="ECO:0000256" key="1">
    <source>
        <dbReference type="SAM" id="MobiDB-lite"/>
    </source>
</evidence>
<name>A0AAW5JR98_9FIRM</name>